<protein>
    <submittedName>
        <fullName evidence="2">Uncharacterized protein</fullName>
    </submittedName>
</protein>
<gene>
    <name evidence="2" type="ORF">NCTC13560_02265</name>
    <name evidence="1" type="ORF">SAMN05421682_11085</name>
</gene>
<proteinExistence type="predicted"/>
<evidence type="ECO:0000313" key="4">
    <source>
        <dbReference type="Proteomes" id="UP000255231"/>
    </source>
</evidence>
<dbReference type="GeneID" id="303673688"/>
<reference evidence="2 4" key="2">
    <citation type="submission" date="2018-06" db="EMBL/GenBank/DDBJ databases">
        <authorList>
            <consortium name="Pathogen Informatics"/>
            <person name="Doyle S."/>
        </authorList>
    </citation>
    <scope>NUCLEOTIDE SEQUENCE [LARGE SCALE GENOMIC DNA]</scope>
    <source>
        <strain evidence="2 4">NCTC13560</strain>
    </source>
</reference>
<accession>A0A381FBS1</accession>
<dbReference type="AlphaFoldDB" id="A0A381FBS1"/>
<evidence type="ECO:0000313" key="3">
    <source>
        <dbReference type="Proteomes" id="UP000185725"/>
    </source>
</evidence>
<dbReference type="RefSeq" id="WP_076561605.1">
    <property type="nucleotide sequence ID" value="NZ_CP033929.1"/>
</dbReference>
<keyword evidence="3" id="KW-1185">Reference proteome</keyword>
<dbReference type="Proteomes" id="UP000185725">
    <property type="component" value="Unassembled WGS sequence"/>
</dbReference>
<name>A0A381FBS1_9FLAO</name>
<evidence type="ECO:0000313" key="1">
    <source>
        <dbReference type="EMBL" id="SIQ93698.1"/>
    </source>
</evidence>
<dbReference type="EMBL" id="UFVS01000001">
    <property type="protein sequence ID" value="SUX43904.1"/>
    <property type="molecule type" value="Genomic_DNA"/>
</dbReference>
<dbReference type="KEGG" id="cil:EG358_08260"/>
<dbReference type="Proteomes" id="UP000255231">
    <property type="component" value="Unassembled WGS sequence"/>
</dbReference>
<sequence>MEKRDLLIIEYLSKGFKTTEISQKLMTEHSIKVSKSLIEKRLKALRTKFQAKTLFQLAVILKNENII</sequence>
<evidence type="ECO:0000313" key="2">
    <source>
        <dbReference type="EMBL" id="SUX43904.1"/>
    </source>
</evidence>
<dbReference type="OrthoDB" id="1451965at2"/>
<reference evidence="1 3" key="1">
    <citation type="submission" date="2017-01" db="EMBL/GenBank/DDBJ databases">
        <authorList>
            <person name="Varghese N."/>
            <person name="Submissions S."/>
        </authorList>
    </citation>
    <scope>NUCLEOTIDE SEQUENCE [LARGE SCALE GENOMIC DNA]</scope>
    <source>
        <strain evidence="1 3">ATCC 27950</strain>
    </source>
</reference>
<dbReference type="EMBL" id="FTMF01000010">
    <property type="protein sequence ID" value="SIQ93698.1"/>
    <property type="molecule type" value="Genomic_DNA"/>
</dbReference>
<organism evidence="2 4">
    <name type="scientific">Chryseobacterium indoltheticum</name>
    <dbReference type="NCBI Taxonomy" id="254"/>
    <lineage>
        <taxon>Bacteria</taxon>
        <taxon>Pseudomonadati</taxon>
        <taxon>Bacteroidota</taxon>
        <taxon>Flavobacteriia</taxon>
        <taxon>Flavobacteriales</taxon>
        <taxon>Weeksellaceae</taxon>
        <taxon>Chryseobacterium group</taxon>
        <taxon>Chryseobacterium</taxon>
    </lineage>
</organism>